<evidence type="ECO:0000313" key="3">
    <source>
        <dbReference type="Proteomes" id="UP000190965"/>
    </source>
</evidence>
<comment type="caution">
    <text evidence="2">The sequence shown here is derived from an EMBL/GenBank/DDBJ whole genome shotgun (WGS) entry which is preliminary data.</text>
</comment>
<evidence type="ECO:0000256" key="1">
    <source>
        <dbReference type="SAM" id="MobiDB-lite"/>
    </source>
</evidence>
<dbReference type="AlphaFoldDB" id="A0A1T2Y3U6"/>
<reference evidence="2 3" key="1">
    <citation type="submission" date="2016-12" db="EMBL/GenBank/DDBJ databases">
        <title>Draft genome sequences of seven strains of Pseudomonas fluorescens that produce 4-formylaminooxyvinylglycine.</title>
        <authorList>
            <person name="Okrent R.A."/>
            <person name="Manning V.A."/>
            <person name="Trippe K.M."/>
        </authorList>
    </citation>
    <scope>NUCLEOTIDE SEQUENCE [LARGE SCALE GENOMIC DNA]</scope>
    <source>
        <strain evidence="2 3">P5A</strain>
    </source>
</reference>
<accession>A0A1T2Y3U6</accession>
<evidence type="ECO:0000313" key="2">
    <source>
        <dbReference type="EMBL" id="OPA86748.1"/>
    </source>
</evidence>
<proteinExistence type="predicted"/>
<dbReference type="RefSeq" id="WP_078742293.1">
    <property type="nucleotide sequence ID" value="NZ_MSDF01000050.1"/>
</dbReference>
<gene>
    <name evidence="2" type="ORF">BFW87_24505</name>
</gene>
<sequence length="289" mass="33100">MQLFNCVPFIGDGAEVELDTRAFPYLYNDHGLARFKRHEEGRLIQLAPQDPELERGARYTGVTWEPREIPTSSGSYTIKSFDFHAREVRYEPMWATEETAQAFGMTLLRSGECIHFDHEQLILGQYTYGKWAGHQSPYLGLARQRELLTYNPTDLEYHAFPHAFFSRYGRLPLVISVARWRPFVEEICLADLWVRPGDALVLPPQHFPEAPLLGAPPAHTRLKIVDMHGNRNSALACWFKEGEDTLLTETILANHDLMKSEAGRPHYHEERTPTRHETPEGFLAEGSGQ</sequence>
<dbReference type="Proteomes" id="UP000190965">
    <property type="component" value="Unassembled WGS sequence"/>
</dbReference>
<name>A0A1T2Y3U6_PSEFL</name>
<feature type="region of interest" description="Disordered" evidence="1">
    <location>
        <begin position="262"/>
        <end position="289"/>
    </location>
</feature>
<dbReference type="EMBL" id="MSDF01000050">
    <property type="protein sequence ID" value="OPA86748.1"/>
    <property type="molecule type" value="Genomic_DNA"/>
</dbReference>
<organism evidence="2 3">
    <name type="scientific">Pseudomonas fluorescens</name>
    <dbReference type="NCBI Taxonomy" id="294"/>
    <lineage>
        <taxon>Bacteria</taxon>
        <taxon>Pseudomonadati</taxon>
        <taxon>Pseudomonadota</taxon>
        <taxon>Gammaproteobacteria</taxon>
        <taxon>Pseudomonadales</taxon>
        <taxon>Pseudomonadaceae</taxon>
        <taxon>Pseudomonas</taxon>
    </lineage>
</organism>
<protein>
    <submittedName>
        <fullName evidence="2">Uncharacterized protein</fullName>
    </submittedName>
</protein>
<feature type="compositionally biased region" description="Basic and acidic residues" evidence="1">
    <location>
        <begin position="262"/>
        <end position="279"/>
    </location>
</feature>
<dbReference type="OrthoDB" id="7593194at2"/>